<feature type="region of interest" description="Disordered" evidence="1">
    <location>
        <begin position="1"/>
        <end position="23"/>
    </location>
</feature>
<sequence length="418" mass="46611">MPPESTPPQSSLMPDSPSPNGRAAIDMRQRQAEQMMASSMLRNWEPLPSQQKDTRNLSSWAVTIAIAVMFVGIILDNYWIGMSATLIAILVSLRLIWPVIASQVNDLLPEQRAQILGFLALFVATLGLFKFIGVYRSISNWLRRTTWDEFGSWAEWVGALGQIMIAVLAVYIAWRQYVISRDLTIQQNIITQQQTIDAYFQGISDLALDDEGMLEDWPQERAFAEGRTAAILASVDAAGKAKVLRFLSQSNLLTPLKRDYHLGRPILDGNGGYQEDRENGVCVIELGVMLANTNLSGTDLRWTDLSDAYFIRTNLSYCDLAKANLARTVLYEANLSYTDVKGTRFFYGVLETASPRSRNEPPNYRTGQYTGAVVERIDFTGVKNLSEEQRHYCCAWCGEASRATIPGGCAGIPNLLGR</sequence>
<protein>
    <submittedName>
        <fullName evidence="3">Low-complexity protein</fullName>
    </submittedName>
</protein>
<comment type="caution">
    <text evidence="3">The sequence shown here is derived from an EMBL/GenBank/DDBJ whole genome shotgun (WGS) entry which is preliminary data.</text>
</comment>
<keyword evidence="2" id="KW-0472">Membrane</keyword>
<dbReference type="EMBL" id="MJGC01000072">
    <property type="protein sequence ID" value="OEJ74113.1"/>
    <property type="molecule type" value="Genomic_DNA"/>
</dbReference>
<keyword evidence="2" id="KW-0812">Transmembrane</keyword>
<organism evidence="3">
    <name type="scientific">Desertifilum tharense IPPAS B-1220</name>
    <dbReference type="NCBI Taxonomy" id="1781255"/>
    <lineage>
        <taxon>Bacteria</taxon>
        <taxon>Bacillati</taxon>
        <taxon>Cyanobacteriota</taxon>
        <taxon>Cyanophyceae</taxon>
        <taxon>Desertifilales</taxon>
        <taxon>Desertifilaceae</taxon>
        <taxon>Desertifilum</taxon>
    </lineage>
</organism>
<evidence type="ECO:0000256" key="1">
    <source>
        <dbReference type="SAM" id="MobiDB-lite"/>
    </source>
</evidence>
<reference evidence="3" key="1">
    <citation type="submission" date="2016-09" db="EMBL/GenBank/DDBJ databases">
        <title>Draft genome of thermotolerant cyanobacterium Desertifilum sp. strain IPPAS B-1220.</title>
        <authorList>
            <person name="Sinetova M.A."/>
            <person name="Bolakhan K."/>
            <person name="Zayadan B.K."/>
            <person name="Mironov K.S."/>
            <person name="Ustinova V."/>
            <person name="Kupriyanova E.V."/>
            <person name="Sidorov R.A."/>
            <person name="Skrypnik A.N."/>
            <person name="Gogoleva N.E."/>
            <person name="Gogolev Y.V."/>
            <person name="Los D.A."/>
        </authorList>
    </citation>
    <scope>NUCLEOTIDE SEQUENCE [LARGE SCALE GENOMIC DNA]</scope>
    <source>
        <strain evidence="3">IPPAS B-1220</strain>
    </source>
</reference>
<keyword evidence="2" id="KW-1133">Transmembrane helix</keyword>
<gene>
    <name evidence="3" type="ORF">BH720_16260</name>
</gene>
<name>A0A1E5QIF3_9CYAN</name>
<dbReference type="AlphaFoldDB" id="A0A1E5QIF3"/>
<dbReference type="Gene3D" id="2.160.20.80">
    <property type="entry name" value="E3 ubiquitin-protein ligase SopA"/>
    <property type="match status" value="1"/>
</dbReference>
<dbReference type="RefSeq" id="WP_069968274.1">
    <property type="nucleotide sequence ID" value="NZ_CM124774.1"/>
</dbReference>
<proteinExistence type="predicted"/>
<feature type="transmembrane region" description="Helical" evidence="2">
    <location>
        <begin position="153"/>
        <end position="174"/>
    </location>
</feature>
<feature type="transmembrane region" description="Helical" evidence="2">
    <location>
        <begin position="113"/>
        <end position="133"/>
    </location>
</feature>
<dbReference type="SUPFAM" id="SSF141571">
    <property type="entry name" value="Pentapeptide repeat-like"/>
    <property type="match status" value="1"/>
</dbReference>
<feature type="transmembrane region" description="Helical" evidence="2">
    <location>
        <begin position="57"/>
        <end position="75"/>
    </location>
</feature>
<evidence type="ECO:0000256" key="2">
    <source>
        <dbReference type="SAM" id="Phobius"/>
    </source>
</evidence>
<accession>A0A1E5QIF3</accession>
<dbReference type="Pfam" id="PF00805">
    <property type="entry name" value="Pentapeptide"/>
    <property type="match status" value="1"/>
</dbReference>
<dbReference type="InterPro" id="IPR001646">
    <property type="entry name" value="5peptide_repeat"/>
</dbReference>
<dbReference type="OrthoDB" id="503668at2"/>
<dbReference type="STRING" id="1781255.BH720_16260"/>
<feature type="transmembrane region" description="Helical" evidence="2">
    <location>
        <begin position="81"/>
        <end position="101"/>
    </location>
</feature>
<evidence type="ECO:0000313" key="3">
    <source>
        <dbReference type="EMBL" id="OEJ74113.1"/>
    </source>
</evidence>